<evidence type="ECO:0000313" key="1">
    <source>
        <dbReference type="EMBL" id="RAK99639.1"/>
    </source>
</evidence>
<organism evidence="1 2">
    <name type="scientific">Aspergillus ibericus CBS 121593</name>
    <dbReference type="NCBI Taxonomy" id="1448316"/>
    <lineage>
        <taxon>Eukaryota</taxon>
        <taxon>Fungi</taxon>
        <taxon>Dikarya</taxon>
        <taxon>Ascomycota</taxon>
        <taxon>Pezizomycotina</taxon>
        <taxon>Eurotiomycetes</taxon>
        <taxon>Eurotiomycetidae</taxon>
        <taxon>Eurotiales</taxon>
        <taxon>Aspergillaceae</taxon>
        <taxon>Aspergillus</taxon>
        <taxon>Aspergillus subgen. Circumdati</taxon>
    </lineage>
</organism>
<accession>A0A395GWA3</accession>
<evidence type="ECO:0000313" key="2">
    <source>
        <dbReference type="Proteomes" id="UP000249402"/>
    </source>
</evidence>
<dbReference type="EMBL" id="KZ824445">
    <property type="protein sequence ID" value="RAK99639.1"/>
    <property type="molecule type" value="Genomic_DNA"/>
</dbReference>
<dbReference type="VEuPathDB" id="FungiDB:BO80DRAFT_120255"/>
<reference evidence="1 2" key="1">
    <citation type="submission" date="2018-02" db="EMBL/GenBank/DDBJ databases">
        <title>The genomes of Aspergillus section Nigri reveals drivers in fungal speciation.</title>
        <authorList>
            <consortium name="DOE Joint Genome Institute"/>
            <person name="Vesth T.C."/>
            <person name="Nybo J."/>
            <person name="Theobald S."/>
            <person name="Brandl J."/>
            <person name="Frisvad J.C."/>
            <person name="Nielsen K.F."/>
            <person name="Lyhne E.K."/>
            <person name="Kogle M.E."/>
            <person name="Kuo A."/>
            <person name="Riley R."/>
            <person name="Clum A."/>
            <person name="Nolan M."/>
            <person name="Lipzen A."/>
            <person name="Salamov A."/>
            <person name="Henrissat B."/>
            <person name="Wiebenga A."/>
            <person name="De vries R.P."/>
            <person name="Grigoriev I.V."/>
            <person name="Mortensen U.H."/>
            <person name="Andersen M.R."/>
            <person name="Baker S.E."/>
        </authorList>
    </citation>
    <scope>NUCLEOTIDE SEQUENCE [LARGE SCALE GENOMIC DNA]</scope>
    <source>
        <strain evidence="1 2">CBS 121593</strain>
    </source>
</reference>
<dbReference type="OrthoDB" id="3520662at2759"/>
<sequence length="215" mass="24131">MASRNRGLSLPDALNNLAKSSSKIQRRGGLKPHEEKRVREGFTVLLTALDEHRMYHAFLSKIKDLCEHRGYAMVVLCIVGLGKHAIKILKDQVQLDLPFEIVKRKEDLWNSTLDYIGRKYVDDLSLVHVERATDTFQSKNLKISTNLSVGSGSHSQTLVIAPHPPSGPRHGSISLDLRVRDLVNFFQENQELDKIVQMECPLSGDPLPSISISLD</sequence>
<dbReference type="RefSeq" id="XP_025573967.1">
    <property type="nucleotide sequence ID" value="XM_025713484.1"/>
</dbReference>
<keyword evidence="2" id="KW-1185">Reference proteome</keyword>
<dbReference type="AlphaFoldDB" id="A0A395GWA3"/>
<protein>
    <submittedName>
        <fullName evidence="1">Uncharacterized protein</fullName>
    </submittedName>
</protein>
<gene>
    <name evidence="1" type="ORF">BO80DRAFT_120255</name>
</gene>
<proteinExistence type="predicted"/>
<dbReference type="GeneID" id="37218349"/>
<dbReference type="Proteomes" id="UP000249402">
    <property type="component" value="Unassembled WGS sequence"/>
</dbReference>
<name>A0A395GWA3_9EURO</name>